<dbReference type="GO" id="GO:0016410">
    <property type="term" value="F:N-acyltransferase activity"/>
    <property type="evidence" value="ECO:0007669"/>
    <property type="project" value="TreeGrafter"/>
</dbReference>
<comment type="function">
    <text evidence="1">Acyltransferase required for the direct transfer of medium- to long-chain fatty acyl moieties from a carrier protein (MbtL) on to the epsilon-amino group of lysine residue in the mycobactin core.</text>
</comment>
<dbReference type="SMART" id="SM01006">
    <property type="entry name" value="AlcB"/>
    <property type="match status" value="1"/>
</dbReference>
<evidence type="ECO:0000259" key="6">
    <source>
        <dbReference type="SMART" id="SM01006"/>
    </source>
</evidence>
<reference evidence="7 8" key="1">
    <citation type="submission" date="2016-10" db="EMBL/GenBank/DDBJ databases">
        <authorList>
            <person name="de Groot N.N."/>
        </authorList>
    </citation>
    <scope>NUCLEOTIDE SEQUENCE [LARGE SCALE GENOMIC DNA]</scope>
    <source>
        <strain evidence="7 8">CGMCC 4.3510</strain>
    </source>
</reference>
<dbReference type="STRING" id="380248.SAMN05216251_106252"/>
<dbReference type="AlphaFoldDB" id="A0A1I2EJF5"/>
<feature type="compositionally biased region" description="Low complexity" evidence="5">
    <location>
        <begin position="1"/>
        <end position="18"/>
    </location>
</feature>
<evidence type="ECO:0000313" key="8">
    <source>
        <dbReference type="Proteomes" id="UP000199323"/>
    </source>
</evidence>
<dbReference type="SUPFAM" id="SSF55729">
    <property type="entry name" value="Acyl-CoA N-acyltransferases (Nat)"/>
    <property type="match status" value="1"/>
</dbReference>
<dbReference type="Pfam" id="PF13523">
    <property type="entry name" value="Acetyltransf_8"/>
    <property type="match status" value="1"/>
</dbReference>
<dbReference type="InterPro" id="IPR016181">
    <property type="entry name" value="Acyl_CoA_acyltransferase"/>
</dbReference>
<dbReference type="Proteomes" id="UP000199323">
    <property type="component" value="Unassembled WGS sequence"/>
</dbReference>
<gene>
    <name evidence="7" type="ORF">SAMN05216251_106252</name>
</gene>
<keyword evidence="8" id="KW-1185">Reference proteome</keyword>
<proteinExistence type="predicted"/>
<comment type="pathway">
    <text evidence="2">Siderophore biosynthesis; mycobactin biosynthesis.</text>
</comment>
<evidence type="ECO:0000256" key="3">
    <source>
        <dbReference type="ARBA" id="ARBA00020586"/>
    </source>
</evidence>
<dbReference type="RefSeq" id="WP_093713612.1">
    <property type="nucleotide sequence ID" value="NZ_FONG01000006.1"/>
</dbReference>
<dbReference type="Gene3D" id="3.40.630.30">
    <property type="match status" value="1"/>
</dbReference>
<evidence type="ECO:0000256" key="4">
    <source>
        <dbReference type="ARBA" id="ARBA00031122"/>
    </source>
</evidence>
<evidence type="ECO:0000256" key="2">
    <source>
        <dbReference type="ARBA" id="ARBA00005102"/>
    </source>
</evidence>
<name>A0A1I2EJF5_9ACTN</name>
<evidence type="ECO:0000256" key="1">
    <source>
        <dbReference type="ARBA" id="ARBA00003818"/>
    </source>
</evidence>
<protein>
    <recommendedName>
        <fullName evidence="3">Lysine N-acyltransferase MbtK</fullName>
    </recommendedName>
    <alternativeName>
        <fullName evidence="4">Mycobactin synthase protein K</fullName>
    </alternativeName>
</protein>
<dbReference type="InterPro" id="IPR019432">
    <property type="entry name" value="Acyltransferase_MbtK/IucB-like"/>
</dbReference>
<dbReference type="EMBL" id="FONG01000006">
    <property type="protein sequence ID" value="SFE93102.1"/>
    <property type="molecule type" value="Genomic_DNA"/>
</dbReference>
<feature type="domain" description="Acyltransferase MbtK/IucB-like conserved" evidence="6">
    <location>
        <begin position="79"/>
        <end position="127"/>
    </location>
</feature>
<dbReference type="OrthoDB" id="9087497at2"/>
<organism evidence="7 8">
    <name type="scientific">Actinacidiphila alni</name>
    <dbReference type="NCBI Taxonomy" id="380248"/>
    <lineage>
        <taxon>Bacteria</taxon>
        <taxon>Bacillati</taxon>
        <taxon>Actinomycetota</taxon>
        <taxon>Actinomycetes</taxon>
        <taxon>Kitasatosporales</taxon>
        <taxon>Streptomycetaceae</taxon>
        <taxon>Actinacidiphila</taxon>
    </lineage>
</organism>
<feature type="region of interest" description="Disordered" evidence="5">
    <location>
        <begin position="1"/>
        <end position="23"/>
    </location>
</feature>
<accession>A0A1I2EJF5</accession>
<sequence>MTPATPATPVPSATPADSSTEDTLDLKLPPEVLALFAATEPGPAETGADEPADTAAPGLLGAVASWPAVRTPAGSFRLVPVRVERDLPLLARWMNDPAVAEFWELDGDAGVTERHLRGQTEGDGRSVPCLGVLDGVPMSYWEIYRADLDPVARFYPARPHDTGVHLLIGGVADRARGLGSALLRVVSDLVFDQLPGCPRVVAEPDLRNTPSVAAFLSGGFRLSAELRLPGKRAALMIRDRSLRDRL</sequence>
<dbReference type="UniPathway" id="UPA00011"/>
<dbReference type="GO" id="GO:0019290">
    <property type="term" value="P:siderophore biosynthetic process"/>
    <property type="evidence" value="ECO:0007669"/>
    <property type="project" value="InterPro"/>
</dbReference>
<dbReference type="PANTHER" id="PTHR31438:SF1">
    <property type="entry name" value="LYSINE N-ACYLTRANSFERASE C17G9.06C-RELATED"/>
    <property type="match status" value="1"/>
</dbReference>
<evidence type="ECO:0000313" key="7">
    <source>
        <dbReference type="EMBL" id="SFE93102.1"/>
    </source>
</evidence>
<keyword evidence="7" id="KW-0808">Transferase</keyword>
<evidence type="ECO:0000256" key="5">
    <source>
        <dbReference type="SAM" id="MobiDB-lite"/>
    </source>
</evidence>
<dbReference type="PANTHER" id="PTHR31438">
    <property type="entry name" value="LYSINE N-ACYLTRANSFERASE C17G9.06C-RELATED"/>
    <property type="match status" value="1"/>
</dbReference>